<gene>
    <name evidence="2" type="ORF">L1049_003030</name>
</gene>
<dbReference type="PANTHER" id="PTHR23272:SF166">
    <property type="entry name" value="ZINC FINGER BED DOMAIN-CONTAINING PROTEIN RICESLEEPER 2-LIKE ISOFORM X1"/>
    <property type="match status" value="1"/>
</dbReference>
<dbReference type="PANTHER" id="PTHR23272">
    <property type="entry name" value="BED FINGER-RELATED"/>
    <property type="match status" value="1"/>
</dbReference>
<dbReference type="GO" id="GO:0003677">
    <property type="term" value="F:DNA binding"/>
    <property type="evidence" value="ECO:0007669"/>
    <property type="project" value="InterPro"/>
</dbReference>
<evidence type="ECO:0000313" key="2">
    <source>
        <dbReference type="EMBL" id="KAK9272654.1"/>
    </source>
</evidence>
<name>A0AAP0R8K5_LIQFO</name>
<organism evidence="2 3">
    <name type="scientific">Liquidambar formosana</name>
    <name type="common">Formosan gum</name>
    <dbReference type="NCBI Taxonomy" id="63359"/>
    <lineage>
        <taxon>Eukaryota</taxon>
        <taxon>Viridiplantae</taxon>
        <taxon>Streptophyta</taxon>
        <taxon>Embryophyta</taxon>
        <taxon>Tracheophyta</taxon>
        <taxon>Spermatophyta</taxon>
        <taxon>Magnoliopsida</taxon>
        <taxon>eudicotyledons</taxon>
        <taxon>Gunneridae</taxon>
        <taxon>Pentapetalae</taxon>
        <taxon>Saxifragales</taxon>
        <taxon>Altingiaceae</taxon>
        <taxon>Liquidambar</taxon>
    </lineage>
</organism>
<dbReference type="AlphaFoldDB" id="A0AAP0R8K5"/>
<dbReference type="EMBL" id="JBBPBK010000013">
    <property type="protein sequence ID" value="KAK9272654.1"/>
    <property type="molecule type" value="Genomic_DNA"/>
</dbReference>
<dbReference type="Proteomes" id="UP001415857">
    <property type="component" value="Unassembled WGS sequence"/>
</dbReference>
<feature type="domain" description="hAT-like transposase RNase-H fold" evidence="1">
    <location>
        <begin position="2"/>
        <end position="78"/>
    </location>
</feature>
<keyword evidence="3" id="KW-1185">Reference proteome</keyword>
<dbReference type="Pfam" id="PF14372">
    <property type="entry name" value="hAT-like_RNase-H"/>
    <property type="match status" value="1"/>
</dbReference>
<reference evidence="2 3" key="1">
    <citation type="journal article" date="2024" name="Plant J.">
        <title>Genome sequences and population genomics reveal climatic adaptation and genomic divergence between two closely related sweetgum species.</title>
        <authorList>
            <person name="Xu W.Q."/>
            <person name="Ren C.Q."/>
            <person name="Zhang X.Y."/>
            <person name="Comes H.P."/>
            <person name="Liu X.H."/>
            <person name="Li Y.G."/>
            <person name="Kettle C.J."/>
            <person name="Jalonen R."/>
            <person name="Gaisberger H."/>
            <person name="Ma Y.Z."/>
            <person name="Qiu Y.X."/>
        </authorList>
    </citation>
    <scope>NUCLEOTIDE SEQUENCE [LARGE SCALE GENOMIC DNA]</scope>
    <source>
        <strain evidence="2">Hangzhou</strain>
    </source>
</reference>
<dbReference type="SUPFAM" id="SSF53098">
    <property type="entry name" value="Ribonuclease H-like"/>
    <property type="match status" value="1"/>
</dbReference>
<sequence>MEEMNSESQFICQMAIRMKAKFDKYWECYSMVLAFTIVLDPRYKLLYVKFCFQKLNAITYKDDVACVRSKLNLLFEEYVRLPPMVSTTGSSGGVGASDADIGDIPESQEFDIFESQHYGEGTKKSQLDIYLEESSLSRIKHPNLDVLHFWKENLVRFRSSQLWLEIF</sequence>
<dbReference type="InterPro" id="IPR025525">
    <property type="entry name" value="hAT-like_transposase_RNase-H"/>
</dbReference>
<dbReference type="InterPro" id="IPR012337">
    <property type="entry name" value="RNaseH-like_sf"/>
</dbReference>
<proteinExistence type="predicted"/>
<protein>
    <recommendedName>
        <fullName evidence="1">hAT-like transposase RNase-H fold domain-containing protein</fullName>
    </recommendedName>
</protein>
<evidence type="ECO:0000313" key="3">
    <source>
        <dbReference type="Proteomes" id="UP001415857"/>
    </source>
</evidence>
<evidence type="ECO:0000259" key="1">
    <source>
        <dbReference type="Pfam" id="PF14372"/>
    </source>
</evidence>
<accession>A0AAP0R8K5</accession>
<comment type="caution">
    <text evidence="2">The sequence shown here is derived from an EMBL/GenBank/DDBJ whole genome shotgun (WGS) entry which is preliminary data.</text>
</comment>